<keyword evidence="2" id="KW-0732">Signal</keyword>
<comment type="caution">
    <text evidence="3">The sequence shown here is derived from an EMBL/GenBank/DDBJ whole genome shotgun (WGS) entry which is preliminary data.</text>
</comment>
<gene>
    <name evidence="3" type="ORF">GCM10022226_73720</name>
</gene>
<dbReference type="Proteomes" id="UP001500888">
    <property type="component" value="Unassembled WGS sequence"/>
</dbReference>
<evidence type="ECO:0000256" key="1">
    <source>
        <dbReference type="SAM" id="MobiDB-lite"/>
    </source>
</evidence>
<protein>
    <recommendedName>
        <fullName evidence="5">Lipoprotein</fullName>
    </recommendedName>
</protein>
<feature type="region of interest" description="Disordered" evidence="1">
    <location>
        <begin position="133"/>
        <end position="169"/>
    </location>
</feature>
<evidence type="ECO:0000256" key="2">
    <source>
        <dbReference type="SAM" id="SignalP"/>
    </source>
</evidence>
<feature type="chain" id="PRO_5047283877" description="Lipoprotein" evidence="2">
    <location>
        <begin position="31"/>
        <end position="182"/>
    </location>
</feature>
<dbReference type="EMBL" id="BAAAZR010000043">
    <property type="protein sequence ID" value="GAA3840497.1"/>
    <property type="molecule type" value="Genomic_DNA"/>
</dbReference>
<reference evidence="4" key="1">
    <citation type="journal article" date="2019" name="Int. J. Syst. Evol. Microbiol.">
        <title>The Global Catalogue of Microorganisms (GCM) 10K type strain sequencing project: providing services to taxonomists for standard genome sequencing and annotation.</title>
        <authorList>
            <consortium name="The Broad Institute Genomics Platform"/>
            <consortium name="The Broad Institute Genome Sequencing Center for Infectious Disease"/>
            <person name="Wu L."/>
            <person name="Ma J."/>
        </authorList>
    </citation>
    <scope>NUCLEOTIDE SEQUENCE [LARGE SCALE GENOMIC DNA]</scope>
    <source>
        <strain evidence="4">JCM 16908</strain>
    </source>
</reference>
<feature type="signal peptide" evidence="2">
    <location>
        <begin position="1"/>
        <end position="30"/>
    </location>
</feature>
<keyword evidence="4" id="KW-1185">Reference proteome</keyword>
<accession>A0ABP7JCS8</accession>
<dbReference type="RefSeq" id="WP_344951598.1">
    <property type="nucleotide sequence ID" value="NZ_BAAAZR010000043.1"/>
</dbReference>
<sequence>MTRRLASVVLAAAAIALCSAACSTGGPAQASPTPTPSRDDVQRELAIKKRFAQCGREHGYPAMRDPVIENGEVHFPAVPGMTKEKMIALEEIPECRKILNEMPSLTDRNRPNPPADAATMRKTRQYAQCLRKNGVPEFPDPKPDGSFPVSGTPLESEIKPPSQRMEAARKACVKYDTNHNFS</sequence>
<organism evidence="3 4">
    <name type="scientific">Sphaerisporangium flaviroseum</name>
    <dbReference type="NCBI Taxonomy" id="509199"/>
    <lineage>
        <taxon>Bacteria</taxon>
        <taxon>Bacillati</taxon>
        <taxon>Actinomycetota</taxon>
        <taxon>Actinomycetes</taxon>
        <taxon>Streptosporangiales</taxon>
        <taxon>Streptosporangiaceae</taxon>
        <taxon>Sphaerisporangium</taxon>
    </lineage>
</organism>
<proteinExistence type="predicted"/>
<evidence type="ECO:0000313" key="3">
    <source>
        <dbReference type="EMBL" id="GAA3840497.1"/>
    </source>
</evidence>
<name>A0ABP7JCS8_9ACTN</name>
<evidence type="ECO:0008006" key="5">
    <source>
        <dbReference type="Google" id="ProtNLM"/>
    </source>
</evidence>
<evidence type="ECO:0000313" key="4">
    <source>
        <dbReference type="Proteomes" id="UP001500888"/>
    </source>
</evidence>